<dbReference type="SUPFAM" id="SSF103473">
    <property type="entry name" value="MFS general substrate transporter"/>
    <property type="match status" value="1"/>
</dbReference>
<evidence type="ECO:0000256" key="2">
    <source>
        <dbReference type="SAM" id="Phobius"/>
    </source>
</evidence>
<accession>A0A9W6Z4K1</accession>
<dbReference type="InterPro" id="IPR036259">
    <property type="entry name" value="MFS_trans_sf"/>
</dbReference>
<evidence type="ECO:0000256" key="1">
    <source>
        <dbReference type="SAM" id="MobiDB-lite"/>
    </source>
</evidence>
<protein>
    <submittedName>
        <fullName evidence="3">Uncharacterized protein</fullName>
    </submittedName>
</protein>
<name>A0A9W6Z4K1_9STRA</name>
<keyword evidence="2" id="KW-0472">Membrane</keyword>
<dbReference type="OrthoDB" id="195603at2759"/>
<dbReference type="Pfam" id="PF07690">
    <property type="entry name" value="MFS_1"/>
    <property type="match status" value="1"/>
</dbReference>
<feature type="transmembrane region" description="Helical" evidence="2">
    <location>
        <begin position="178"/>
        <end position="196"/>
    </location>
</feature>
<sequence>MPDDAQTPPSTFPRSAIIAAILTKTCFNSTIRFLFPFLAYFAEDMGITLELFSQTVLVAAEVSALVATFMSSWVSSYGSTTTCAFCCLVGGLSNVCVIFLPARLDSTPPLAVLCALRLIFGVTFNLLNSSVQSSIVHNVDEGVIGKITGIVESSWTMGALSFVAVGLILSSYGWKGPFVANGFLMLLMAPVVYKYMPRDSGCKDQTEAGKEVGEPARDERKGEASSAGATKLWKERENMGDYEGRGSAPPAP</sequence>
<gene>
    <name evidence="3" type="ORF">TrRE_jg7434</name>
</gene>
<keyword evidence="4" id="KW-1185">Reference proteome</keyword>
<evidence type="ECO:0000313" key="4">
    <source>
        <dbReference type="Proteomes" id="UP001165082"/>
    </source>
</evidence>
<feature type="transmembrane region" description="Helical" evidence="2">
    <location>
        <begin position="82"/>
        <end position="102"/>
    </location>
</feature>
<dbReference type="Gene3D" id="1.20.1250.20">
    <property type="entry name" value="MFS general substrate transporter like domains"/>
    <property type="match status" value="1"/>
</dbReference>
<feature type="transmembrane region" description="Helical" evidence="2">
    <location>
        <begin position="155"/>
        <end position="172"/>
    </location>
</feature>
<dbReference type="EMBL" id="BRXZ01003132">
    <property type="protein sequence ID" value="GMH48057.1"/>
    <property type="molecule type" value="Genomic_DNA"/>
</dbReference>
<comment type="caution">
    <text evidence="3">The sequence shown here is derived from an EMBL/GenBank/DDBJ whole genome shotgun (WGS) entry which is preliminary data.</text>
</comment>
<dbReference type="AlphaFoldDB" id="A0A9W6Z4K1"/>
<dbReference type="Proteomes" id="UP001165082">
    <property type="component" value="Unassembled WGS sequence"/>
</dbReference>
<keyword evidence="2" id="KW-1133">Transmembrane helix</keyword>
<reference evidence="3" key="1">
    <citation type="submission" date="2022-07" db="EMBL/GenBank/DDBJ databases">
        <title>Genome analysis of Parmales, a sister group of diatoms, reveals the evolutionary specialization of diatoms from phago-mixotrophs to photoautotrophs.</title>
        <authorList>
            <person name="Ban H."/>
            <person name="Sato S."/>
            <person name="Yoshikawa S."/>
            <person name="Kazumasa Y."/>
            <person name="Nakamura Y."/>
            <person name="Ichinomiya M."/>
            <person name="Saitoh K."/>
            <person name="Sato N."/>
            <person name="Blanc-Mathieu R."/>
            <person name="Endo H."/>
            <person name="Kuwata A."/>
            <person name="Ogata H."/>
        </authorList>
    </citation>
    <scope>NUCLEOTIDE SEQUENCE</scope>
</reference>
<evidence type="ECO:0000313" key="3">
    <source>
        <dbReference type="EMBL" id="GMH48057.1"/>
    </source>
</evidence>
<feature type="region of interest" description="Disordered" evidence="1">
    <location>
        <begin position="204"/>
        <end position="252"/>
    </location>
</feature>
<feature type="transmembrane region" description="Helical" evidence="2">
    <location>
        <begin position="51"/>
        <end position="70"/>
    </location>
</feature>
<proteinExistence type="predicted"/>
<organism evidence="3 4">
    <name type="scientific">Triparma retinervis</name>
    <dbReference type="NCBI Taxonomy" id="2557542"/>
    <lineage>
        <taxon>Eukaryota</taxon>
        <taxon>Sar</taxon>
        <taxon>Stramenopiles</taxon>
        <taxon>Ochrophyta</taxon>
        <taxon>Bolidophyceae</taxon>
        <taxon>Parmales</taxon>
        <taxon>Triparmaceae</taxon>
        <taxon>Triparma</taxon>
    </lineage>
</organism>
<feature type="compositionally biased region" description="Basic and acidic residues" evidence="1">
    <location>
        <begin position="204"/>
        <end position="223"/>
    </location>
</feature>
<feature type="transmembrane region" description="Helical" evidence="2">
    <location>
        <begin position="108"/>
        <end position="127"/>
    </location>
</feature>
<feature type="compositionally biased region" description="Basic and acidic residues" evidence="1">
    <location>
        <begin position="232"/>
        <end position="244"/>
    </location>
</feature>
<keyword evidence="2" id="KW-0812">Transmembrane</keyword>
<dbReference type="InterPro" id="IPR011701">
    <property type="entry name" value="MFS"/>
</dbReference>
<dbReference type="GO" id="GO:0022857">
    <property type="term" value="F:transmembrane transporter activity"/>
    <property type="evidence" value="ECO:0007669"/>
    <property type="project" value="InterPro"/>
</dbReference>